<gene>
    <name evidence="1" type="ORF">PPENT_87.1.T0660002</name>
</gene>
<comment type="caution">
    <text evidence="1">The sequence shown here is derived from an EMBL/GenBank/DDBJ whole genome shotgun (WGS) entry which is preliminary data.</text>
</comment>
<dbReference type="AlphaFoldDB" id="A0A8S1VMJ7"/>
<evidence type="ECO:0000313" key="2">
    <source>
        <dbReference type="Proteomes" id="UP000689195"/>
    </source>
</evidence>
<name>A0A8S1VMJ7_9CILI</name>
<reference evidence="1" key="1">
    <citation type="submission" date="2021-01" db="EMBL/GenBank/DDBJ databases">
        <authorList>
            <consortium name="Genoscope - CEA"/>
            <person name="William W."/>
        </authorList>
    </citation>
    <scope>NUCLEOTIDE SEQUENCE</scope>
</reference>
<dbReference type="Proteomes" id="UP000689195">
    <property type="component" value="Unassembled WGS sequence"/>
</dbReference>
<sequence>MDSKKYQESQTKKFIIQKKLNEQKSKKECNLNLVANFINSISALREQQFKSNYNAILFRLLINQTNIFSKIATFKYQVLWIKRFIYQHETQELKNSISIYSDTLDKFELIKLALGLMLFQNKIENKDFRQLPHFRVASYNPGLGVLIALQPFCISRQRSKLLTHSLRADSNRLLKINKMTNHLVMTDYQFIQSKFKNSKKSRLKIFNPIIFLKKIFKQLQHTQHKVSLRIVIKYPSKGKEKKVWVFSLISIHFSLPSNSKKLGPAVQAHYS</sequence>
<proteinExistence type="predicted"/>
<dbReference type="EMBL" id="CAJJDO010000066">
    <property type="protein sequence ID" value="CAD8176822.1"/>
    <property type="molecule type" value="Genomic_DNA"/>
</dbReference>
<protein>
    <submittedName>
        <fullName evidence="1">Uncharacterized protein</fullName>
    </submittedName>
</protein>
<accession>A0A8S1VMJ7</accession>
<evidence type="ECO:0000313" key="1">
    <source>
        <dbReference type="EMBL" id="CAD8176822.1"/>
    </source>
</evidence>
<keyword evidence="2" id="KW-1185">Reference proteome</keyword>
<organism evidence="1 2">
    <name type="scientific">Paramecium pentaurelia</name>
    <dbReference type="NCBI Taxonomy" id="43138"/>
    <lineage>
        <taxon>Eukaryota</taxon>
        <taxon>Sar</taxon>
        <taxon>Alveolata</taxon>
        <taxon>Ciliophora</taxon>
        <taxon>Intramacronucleata</taxon>
        <taxon>Oligohymenophorea</taxon>
        <taxon>Peniculida</taxon>
        <taxon>Parameciidae</taxon>
        <taxon>Paramecium</taxon>
    </lineage>
</organism>